<dbReference type="InterPro" id="IPR032710">
    <property type="entry name" value="NTF2-like_dom_sf"/>
</dbReference>
<dbReference type="GO" id="GO:0016853">
    <property type="term" value="F:isomerase activity"/>
    <property type="evidence" value="ECO:0007669"/>
    <property type="project" value="UniProtKB-KW"/>
</dbReference>
<gene>
    <name evidence="2" type="ORF">Atai01_73060</name>
</gene>
<organism evidence="2 3">
    <name type="scientific">Amycolatopsis taiwanensis</name>
    <dbReference type="NCBI Taxonomy" id="342230"/>
    <lineage>
        <taxon>Bacteria</taxon>
        <taxon>Bacillati</taxon>
        <taxon>Actinomycetota</taxon>
        <taxon>Actinomycetes</taxon>
        <taxon>Pseudonocardiales</taxon>
        <taxon>Pseudonocardiaceae</taxon>
        <taxon>Amycolatopsis</taxon>
    </lineage>
</organism>
<name>A0A9W6VKQ6_9PSEU</name>
<dbReference type="RefSeq" id="WP_245617142.1">
    <property type="nucleotide sequence ID" value="NZ_BSTI01000025.1"/>
</dbReference>
<evidence type="ECO:0000313" key="3">
    <source>
        <dbReference type="Proteomes" id="UP001165136"/>
    </source>
</evidence>
<feature type="domain" description="SnoaL-like" evidence="1">
    <location>
        <begin position="13"/>
        <end position="119"/>
    </location>
</feature>
<dbReference type="AlphaFoldDB" id="A0A9W6VKQ6"/>
<accession>A0A9W6VKQ6</accession>
<proteinExistence type="predicted"/>
<dbReference type="Pfam" id="PF12680">
    <property type="entry name" value="SnoaL_2"/>
    <property type="match status" value="1"/>
</dbReference>
<dbReference type="SUPFAM" id="SSF54427">
    <property type="entry name" value="NTF2-like"/>
    <property type="match status" value="1"/>
</dbReference>
<dbReference type="EMBL" id="BSTI01000025">
    <property type="protein sequence ID" value="GLY70687.1"/>
    <property type="molecule type" value="Genomic_DNA"/>
</dbReference>
<dbReference type="Gene3D" id="3.10.450.50">
    <property type="match status" value="1"/>
</dbReference>
<reference evidence="2" key="1">
    <citation type="submission" date="2023-03" db="EMBL/GenBank/DDBJ databases">
        <title>Amycolatopsis taiwanensis NBRC 103393.</title>
        <authorList>
            <person name="Ichikawa N."/>
            <person name="Sato H."/>
            <person name="Tonouchi N."/>
        </authorList>
    </citation>
    <scope>NUCLEOTIDE SEQUENCE</scope>
    <source>
        <strain evidence="2">NBRC 103393</strain>
    </source>
</reference>
<keyword evidence="2" id="KW-0413">Isomerase</keyword>
<sequence length="134" mass="14881">MGVSGPWLASRSAADTPERIAELYAETVDWRVNWPQPEHPVVPWIRPRSTRADVAAHFRTFGRVCVPGEGEVHLDKIMIDGPDAVLIGTSSQLVKPTGKRFVMTFALRLTVSDGVITQHHMYEDSLAVAEAFTR</sequence>
<keyword evidence="3" id="KW-1185">Reference proteome</keyword>
<protein>
    <submittedName>
        <fullName evidence="2">Ketosteroid isomerase</fullName>
    </submittedName>
</protein>
<evidence type="ECO:0000313" key="2">
    <source>
        <dbReference type="EMBL" id="GLY70687.1"/>
    </source>
</evidence>
<evidence type="ECO:0000259" key="1">
    <source>
        <dbReference type="Pfam" id="PF12680"/>
    </source>
</evidence>
<comment type="caution">
    <text evidence="2">The sequence shown here is derived from an EMBL/GenBank/DDBJ whole genome shotgun (WGS) entry which is preliminary data.</text>
</comment>
<dbReference type="Proteomes" id="UP001165136">
    <property type="component" value="Unassembled WGS sequence"/>
</dbReference>
<dbReference type="InterPro" id="IPR037401">
    <property type="entry name" value="SnoaL-like"/>
</dbReference>